<evidence type="ECO:0000313" key="2">
    <source>
        <dbReference type="Proteomes" id="UP000267606"/>
    </source>
</evidence>
<evidence type="ECO:0000313" key="3">
    <source>
        <dbReference type="WBParaSite" id="OFLC_0000123201-mRNA-1"/>
    </source>
</evidence>
<dbReference type="WBParaSite" id="OFLC_0000123201-mRNA-1">
    <property type="protein sequence ID" value="OFLC_0000123201-mRNA-1"/>
    <property type="gene ID" value="OFLC_0000123201"/>
</dbReference>
<name>A0A183H173_9BILA</name>
<sequence>MESISDSTIQIQYLEFREQWLRNTMHCTMYCSYVPLFFSAFGENSWRTGEKSLDDAFRTRSNSSPLPRLFF</sequence>
<dbReference type="Proteomes" id="UP000267606">
    <property type="component" value="Unassembled WGS sequence"/>
</dbReference>
<protein>
    <submittedName>
        <fullName evidence="1 3">Uncharacterized protein</fullName>
    </submittedName>
</protein>
<proteinExistence type="predicted"/>
<dbReference type="AlphaFoldDB" id="A0A183H173"/>
<gene>
    <name evidence="1" type="ORF">OFLC_LOCUS1233</name>
</gene>
<reference evidence="1 2" key="2">
    <citation type="submission" date="2018-11" db="EMBL/GenBank/DDBJ databases">
        <authorList>
            <consortium name="Pathogen Informatics"/>
        </authorList>
    </citation>
    <scope>NUCLEOTIDE SEQUENCE [LARGE SCALE GENOMIC DNA]</scope>
</reference>
<dbReference type="EMBL" id="UZAJ01000548">
    <property type="protein sequence ID" value="VDO28768.1"/>
    <property type="molecule type" value="Genomic_DNA"/>
</dbReference>
<accession>A0A183H173</accession>
<keyword evidence="2" id="KW-1185">Reference proteome</keyword>
<organism evidence="3">
    <name type="scientific">Onchocerca flexuosa</name>
    <dbReference type="NCBI Taxonomy" id="387005"/>
    <lineage>
        <taxon>Eukaryota</taxon>
        <taxon>Metazoa</taxon>
        <taxon>Ecdysozoa</taxon>
        <taxon>Nematoda</taxon>
        <taxon>Chromadorea</taxon>
        <taxon>Rhabditida</taxon>
        <taxon>Spirurina</taxon>
        <taxon>Spiruromorpha</taxon>
        <taxon>Filarioidea</taxon>
        <taxon>Onchocercidae</taxon>
        <taxon>Onchocerca</taxon>
    </lineage>
</organism>
<evidence type="ECO:0000313" key="1">
    <source>
        <dbReference type="EMBL" id="VDO28768.1"/>
    </source>
</evidence>
<reference evidence="3" key="1">
    <citation type="submission" date="2016-06" db="UniProtKB">
        <authorList>
            <consortium name="WormBaseParasite"/>
        </authorList>
    </citation>
    <scope>IDENTIFICATION</scope>
</reference>